<keyword evidence="13" id="KW-0574">Periplasm</keyword>
<dbReference type="Pfam" id="PF18764">
    <property type="entry name" value="nos_propeller"/>
    <property type="match status" value="1"/>
</dbReference>
<dbReference type="InterPro" id="IPR011045">
    <property type="entry name" value="N2O_reductase_N"/>
</dbReference>
<dbReference type="SUPFAM" id="SSF49503">
    <property type="entry name" value="Cupredoxins"/>
    <property type="match status" value="1"/>
</dbReference>
<comment type="cofactor">
    <cofactor evidence="2">
        <name>Cu cation</name>
        <dbReference type="ChEBI" id="CHEBI:23378"/>
    </cofactor>
</comment>
<comment type="subunit">
    <text evidence="8">Homodimer.</text>
</comment>
<feature type="domain" description="Cytochrome oxidase subunit II copper A binding" evidence="20">
    <location>
        <begin position="516"/>
        <end position="649"/>
    </location>
</feature>
<dbReference type="Gene3D" id="2.60.40.420">
    <property type="entry name" value="Cupredoxins - blue copper proteins"/>
    <property type="match status" value="1"/>
</dbReference>
<dbReference type="InterPro" id="IPR008972">
    <property type="entry name" value="Cupredoxin"/>
</dbReference>
<dbReference type="GO" id="GO:0019333">
    <property type="term" value="P:denitrification pathway"/>
    <property type="evidence" value="ECO:0007669"/>
    <property type="project" value="UniProtKB-UniPathway"/>
</dbReference>
<comment type="pathway">
    <text evidence="5">Nitrogen metabolism; nitrate reduction (denitrification); dinitrogen from nitrate: step 4/4.</text>
</comment>
<dbReference type="InterPro" id="IPR034205">
    <property type="entry name" value="N2OR_C"/>
</dbReference>
<dbReference type="InterPro" id="IPR028096">
    <property type="entry name" value="EfeO_Cupredoxin"/>
</dbReference>
<evidence type="ECO:0000256" key="16">
    <source>
        <dbReference type="ARBA" id="ARBA00023008"/>
    </source>
</evidence>
<comment type="cofactor">
    <cofactor evidence="1">
        <name>Ca(2+)</name>
        <dbReference type="ChEBI" id="CHEBI:29108"/>
    </cofactor>
</comment>
<evidence type="ECO:0000256" key="5">
    <source>
        <dbReference type="ARBA" id="ARBA00004779"/>
    </source>
</evidence>
<dbReference type="CDD" id="cd04223">
    <property type="entry name" value="N2OR_C"/>
    <property type="match status" value="1"/>
</dbReference>
<evidence type="ECO:0000256" key="13">
    <source>
        <dbReference type="ARBA" id="ARBA00022764"/>
    </source>
</evidence>
<dbReference type="InterPro" id="IPR002429">
    <property type="entry name" value="CcO_II-like_C"/>
</dbReference>
<dbReference type="GO" id="GO:0004129">
    <property type="term" value="F:cytochrome-c oxidase activity"/>
    <property type="evidence" value="ECO:0007669"/>
    <property type="project" value="InterPro"/>
</dbReference>
<evidence type="ECO:0000256" key="7">
    <source>
        <dbReference type="ARBA" id="ARBA00010372"/>
    </source>
</evidence>
<evidence type="ECO:0000256" key="15">
    <source>
        <dbReference type="ARBA" id="ARBA00023002"/>
    </source>
</evidence>
<dbReference type="InterPro" id="IPR006311">
    <property type="entry name" value="TAT_signal"/>
</dbReference>
<dbReference type="Pfam" id="PF18793">
    <property type="entry name" value="nos_propeller_2"/>
    <property type="match status" value="1"/>
</dbReference>
<evidence type="ECO:0000256" key="12">
    <source>
        <dbReference type="ARBA" id="ARBA00022729"/>
    </source>
</evidence>
<accession>A0A4S4ANS0</accession>
<evidence type="ECO:0000313" key="22">
    <source>
        <dbReference type="Proteomes" id="UP000307956"/>
    </source>
</evidence>
<dbReference type="Pfam" id="PF13473">
    <property type="entry name" value="Cupredoxin_1"/>
    <property type="match status" value="1"/>
</dbReference>
<keyword evidence="15 21" id="KW-0560">Oxidoreductase</keyword>
<evidence type="ECO:0000256" key="19">
    <source>
        <dbReference type="ARBA" id="ARBA00049555"/>
    </source>
</evidence>
<dbReference type="GO" id="GO:0005509">
    <property type="term" value="F:calcium ion binding"/>
    <property type="evidence" value="ECO:0007669"/>
    <property type="project" value="InterPro"/>
</dbReference>
<keyword evidence="14" id="KW-0106">Calcium</keyword>
<gene>
    <name evidence="21" type="ORF">E6O51_11535</name>
</gene>
<evidence type="ECO:0000256" key="2">
    <source>
        <dbReference type="ARBA" id="ARBA00001935"/>
    </source>
</evidence>
<protein>
    <recommendedName>
        <fullName evidence="10">Nitrous-oxide reductase</fullName>
        <ecNumber evidence="9">1.7.2.4</ecNumber>
    </recommendedName>
    <alternativeName>
        <fullName evidence="17">N(2)OR</fullName>
    </alternativeName>
    <alternativeName>
        <fullName evidence="18">N2O reductase</fullName>
    </alternativeName>
</protein>
<proteinExistence type="inferred from homology"/>
<evidence type="ECO:0000313" key="21">
    <source>
        <dbReference type="EMBL" id="THF60864.1"/>
    </source>
</evidence>
<dbReference type="PANTHER" id="PTHR42838:SF2">
    <property type="entry name" value="NITROUS-OXIDE REDUCTASE"/>
    <property type="match status" value="1"/>
</dbReference>
<dbReference type="InterPro" id="IPR041142">
    <property type="entry name" value="NOS_propeller_2"/>
</dbReference>
<comment type="function">
    <text evidence="3">Nitrous-oxide reductase is part of a bacterial respiratory system which is activated under anaerobic conditions in the presence of nitrate or nitrous oxide.</text>
</comment>
<comment type="similarity">
    <text evidence="7">Belongs to the NosZ family.</text>
</comment>
<evidence type="ECO:0000256" key="14">
    <source>
        <dbReference type="ARBA" id="ARBA00022837"/>
    </source>
</evidence>
<dbReference type="UniPathway" id="UPA00652">
    <property type="reaction ID" value="UER00709"/>
</dbReference>
<reference evidence="21 22" key="1">
    <citation type="submission" date="2019-04" db="EMBL/GenBank/DDBJ databases">
        <title>Azoarcus rhizosphaerae sp. nov. isolated from rhizosphere of Ficus religiosa.</title>
        <authorList>
            <person name="Lin S.-Y."/>
            <person name="Hameed A."/>
            <person name="Hsu Y.-H."/>
            <person name="Young C.-C."/>
        </authorList>
    </citation>
    <scope>NUCLEOTIDE SEQUENCE [LARGE SCALE GENOMIC DNA]</scope>
    <source>
        <strain evidence="21 22">CC-YHH848</strain>
    </source>
</reference>
<evidence type="ECO:0000256" key="11">
    <source>
        <dbReference type="ARBA" id="ARBA00022723"/>
    </source>
</evidence>
<dbReference type="GO" id="GO:0042597">
    <property type="term" value="C:periplasmic space"/>
    <property type="evidence" value="ECO:0007669"/>
    <property type="project" value="UniProtKB-SubCell"/>
</dbReference>
<dbReference type="PROSITE" id="PS50857">
    <property type="entry name" value="COX2_CUA"/>
    <property type="match status" value="1"/>
</dbReference>
<evidence type="ECO:0000256" key="3">
    <source>
        <dbReference type="ARBA" id="ARBA00003034"/>
    </source>
</evidence>
<evidence type="ECO:0000256" key="6">
    <source>
        <dbReference type="ARBA" id="ARBA00006790"/>
    </source>
</evidence>
<evidence type="ECO:0000256" key="4">
    <source>
        <dbReference type="ARBA" id="ARBA00004418"/>
    </source>
</evidence>
<sequence>MKHDHTNNMLDAQPDPGRRKFLNTAAFAGLAGAGLSVGLSACKQEQAAAPAPAPAAGSVTAAKAGGSKYHLAPGELDTYYGLWSGGHNGDLRVLGLPSGRELHRIPCFVPDALVGWGITNESKAIMGTKPDGSLKYTVGDTHHVHGSYKDGNYDGRYAWINDKINSRIARIRLDYFVCDKITEIPNIQGFHGIFPDKRDPVDPAINYTTRVFAGAEFHIPLPNDGRDADNPEKYRSLFTCVDAETMAVRWQVLIDGNCDLTATSYDGKLAATNQYNIEGGYHYEGMMSSERDACLFFNIARIEQAVKDGKFATYGDSKVPVVDGTRAANADPATALTAYVSVPKNPHGVNASPDGKYFICAGKLSPTASVIELAKVLDWFDGKLDDPDKAIVAEVELGLGPLHTAFDGRGNAYTTLFLDSQVVKWNVDAAIKFHNGDTSAQYVVDRLDVQYQPGHLNASQSETAFADGQWLSVGCKFSKDRYLPVGPLHPENEQLVDISGDKMHLFADHPVRPEPHDFIIFKRELLQPKQVYSLDDFPLAVKDPKEGGVFRNGNKVTVKITSQAPAFDPREFKVKRGDEVTIILTNLDKIEDLTHGFAVPKYNINFIVNPQETASVTFKADKPGVYWYYCSHFCHALHLEMRGRMIVEA</sequence>
<comment type="similarity">
    <text evidence="6">In the C-terminal section; belongs to the cytochrome c oxidase subunit 2 family.</text>
</comment>
<name>A0A4S4ANS0_9RHOO</name>
<comment type="subcellular location">
    <subcellularLocation>
        <location evidence="4">Periplasm</location>
    </subcellularLocation>
</comment>
<dbReference type="Proteomes" id="UP000307956">
    <property type="component" value="Unassembled WGS sequence"/>
</dbReference>
<keyword evidence="22" id="KW-1185">Reference proteome</keyword>
<evidence type="ECO:0000256" key="1">
    <source>
        <dbReference type="ARBA" id="ARBA00001913"/>
    </source>
</evidence>
<evidence type="ECO:0000256" key="8">
    <source>
        <dbReference type="ARBA" id="ARBA00011738"/>
    </source>
</evidence>
<dbReference type="OrthoDB" id="9759695at2"/>
<dbReference type="PROSITE" id="PS51318">
    <property type="entry name" value="TAT"/>
    <property type="match status" value="1"/>
</dbReference>
<evidence type="ECO:0000256" key="9">
    <source>
        <dbReference type="ARBA" id="ARBA00011896"/>
    </source>
</evidence>
<keyword evidence="12" id="KW-0732">Signal</keyword>
<dbReference type="PANTHER" id="PTHR42838">
    <property type="entry name" value="CYTOCHROME C OXIDASE SUBUNIT II"/>
    <property type="match status" value="1"/>
</dbReference>
<dbReference type="InterPro" id="IPR051403">
    <property type="entry name" value="NosZ/Cyto_c_oxidase_sub2"/>
</dbReference>
<dbReference type="RefSeq" id="WP_136385139.1">
    <property type="nucleotide sequence ID" value="NZ_SSOD01000008.1"/>
</dbReference>
<evidence type="ECO:0000256" key="18">
    <source>
        <dbReference type="ARBA" id="ARBA00032847"/>
    </source>
</evidence>
<evidence type="ECO:0000256" key="10">
    <source>
        <dbReference type="ARBA" id="ARBA00016560"/>
    </source>
</evidence>
<dbReference type="AlphaFoldDB" id="A0A4S4ANS0"/>
<evidence type="ECO:0000259" key="20">
    <source>
        <dbReference type="PROSITE" id="PS50857"/>
    </source>
</evidence>
<dbReference type="GO" id="GO:0005507">
    <property type="term" value="F:copper ion binding"/>
    <property type="evidence" value="ECO:0007669"/>
    <property type="project" value="InterPro"/>
</dbReference>
<evidence type="ECO:0000256" key="17">
    <source>
        <dbReference type="ARBA" id="ARBA00031077"/>
    </source>
</evidence>
<dbReference type="GO" id="GO:0016020">
    <property type="term" value="C:membrane"/>
    <property type="evidence" value="ECO:0007669"/>
    <property type="project" value="InterPro"/>
</dbReference>
<keyword evidence="11" id="KW-0479">Metal-binding</keyword>
<dbReference type="InterPro" id="IPR023644">
    <property type="entry name" value="NO_Rdtase"/>
</dbReference>
<organism evidence="21 22">
    <name type="scientific">Pseudothauera rhizosphaerae</name>
    <dbReference type="NCBI Taxonomy" id="2565932"/>
    <lineage>
        <taxon>Bacteria</taxon>
        <taxon>Pseudomonadati</taxon>
        <taxon>Pseudomonadota</taxon>
        <taxon>Betaproteobacteria</taxon>
        <taxon>Rhodocyclales</taxon>
        <taxon>Zoogloeaceae</taxon>
        <taxon>Pseudothauera</taxon>
    </lineage>
</organism>
<keyword evidence="16" id="KW-0186">Copper</keyword>
<comment type="catalytic activity">
    <reaction evidence="19">
        <text>N2 + 2 Fe(III)-[cytochrome c] + H2O = nitrous oxide + 2 Fe(II)-[cytochrome c] + 2 H(+)</text>
        <dbReference type="Rhea" id="RHEA:43108"/>
        <dbReference type="Rhea" id="RHEA-COMP:10350"/>
        <dbReference type="Rhea" id="RHEA-COMP:14399"/>
        <dbReference type="ChEBI" id="CHEBI:15377"/>
        <dbReference type="ChEBI" id="CHEBI:15378"/>
        <dbReference type="ChEBI" id="CHEBI:17045"/>
        <dbReference type="ChEBI" id="CHEBI:17997"/>
        <dbReference type="ChEBI" id="CHEBI:29033"/>
        <dbReference type="ChEBI" id="CHEBI:29034"/>
        <dbReference type="EC" id="1.7.2.4"/>
    </reaction>
</comment>
<dbReference type="EMBL" id="SSOD01000008">
    <property type="protein sequence ID" value="THF60864.1"/>
    <property type="molecule type" value="Genomic_DNA"/>
</dbReference>
<dbReference type="SUPFAM" id="SSF50974">
    <property type="entry name" value="Nitrous oxide reductase, N-terminal domain"/>
    <property type="match status" value="1"/>
</dbReference>
<dbReference type="EC" id="1.7.2.4" evidence="9"/>
<comment type="caution">
    <text evidence="21">The sequence shown here is derived from an EMBL/GenBank/DDBJ whole genome shotgun (WGS) entry which is preliminary data.</text>
</comment>
<dbReference type="GO" id="GO:0050304">
    <property type="term" value="F:nitrous-oxide reductase activity"/>
    <property type="evidence" value="ECO:0007669"/>
    <property type="project" value="UniProtKB-EC"/>
</dbReference>
<dbReference type="NCBIfam" id="TIGR04244">
    <property type="entry name" value="nitrous_NosZ_RR"/>
    <property type="match status" value="1"/>
</dbReference>
<dbReference type="InterPro" id="IPR041114">
    <property type="entry name" value="Nos_propeller"/>
</dbReference>
<dbReference type="Gene3D" id="2.130.10.10">
    <property type="entry name" value="YVTN repeat-like/Quinoprotein amine dehydrogenase"/>
    <property type="match status" value="1"/>
</dbReference>
<dbReference type="InterPro" id="IPR015943">
    <property type="entry name" value="WD40/YVTN_repeat-like_dom_sf"/>
</dbReference>